<organism evidence="2 3">
    <name type="scientific">Aspergillus tanneri</name>
    <dbReference type="NCBI Taxonomy" id="1220188"/>
    <lineage>
        <taxon>Eukaryota</taxon>
        <taxon>Fungi</taxon>
        <taxon>Dikarya</taxon>
        <taxon>Ascomycota</taxon>
        <taxon>Pezizomycotina</taxon>
        <taxon>Eurotiomycetes</taxon>
        <taxon>Eurotiomycetidae</taxon>
        <taxon>Eurotiales</taxon>
        <taxon>Aspergillaceae</taxon>
        <taxon>Aspergillus</taxon>
        <taxon>Aspergillus subgen. Circumdati</taxon>
    </lineage>
</organism>
<keyword evidence="1" id="KW-0732">Signal</keyword>
<gene>
    <name evidence="2" type="ORF">ATNIH1004_006226</name>
</gene>
<dbReference type="RefSeq" id="XP_033426894.1">
    <property type="nucleotide sequence ID" value="XM_033570862.1"/>
</dbReference>
<comment type="caution">
    <text evidence="2">The sequence shown here is derived from an EMBL/GenBank/DDBJ whole genome shotgun (WGS) entry which is preliminary data.</text>
</comment>
<protein>
    <submittedName>
        <fullName evidence="2">Uncharacterized protein</fullName>
    </submittedName>
</protein>
<feature type="chain" id="PRO_5024436624" evidence="1">
    <location>
        <begin position="25"/>
        <end position="114"/>
    </location>
</feature>
<dbReference type="Proteomes" id="UP000324241">
    <property type="component" value="Unassembled WGS sequence"/>
</dbReference>
<dbReference type="OrthoDB" id="536211at2759"/>
<reference evidence="2 3" key="1">
    <citation type="submission" date="2019-08" db="EMBL/GenBank/DDBJ databases">
        <title>The genome sequence of a newly discovered highly antifungal drug resistant Aspergillus species, Aspergillus tanneri NIH 1004.</title>
        <authorList>
            <person name="Mounaud S."/>
            <person name="Singh I."/>
            <person name="Joardar V."/>
            <person name="Pakala S."/>
            <person name="Pakala S."/>
            <person name="Venepally P."/>
            <person name="Chung J.K."/>
            <person name="Losada L."/>
            <person name="Nierman W.C."/>
        </authorList>
    </citation>
    <scope>NUCLEOTIDE SEQUENCE [LARGE SCALE GENOMIC DNA]</scope>
    <source>
        <strain evidence="2 3">NIH1004</strain>
    </source>
</reference>
<evidence type="ECO:0000313" key="2">
    <source>
        <dbReference type="EMBL" id="KAA8647533.1"/>
    </source>
</evidence>
<dbReference type="GeneID" id="54328928"/>
<sequence>MVEISRLTIFLVFAIANFNIKCAALDSPNRGFCATWPPNKSLKAEHKRLSALEFRDESSAGSESREVVTPIEIATWFHILLGSEDDAEQVSDEMIATQVGILASFEQPIFVLYN</sequence>
<name>A0A5M9MRF0_9EURO</name>
<evidence type="ECO:0000313" key="3">
    <source>
        <dbReference type="Proteomes" id="UP000324241"/>
    </source>
</evidence>
<evidence type="ECO:0000256" key="1">
    <source>
        <dbReference type="SAM" id="SignalP"/>
    </source>
</evidence>
<accession>A0A5M9MRF0</accession>
<dbReference type="AlphaFoldDB" id="A0A5M9MRF0"/>
<dbReference type="EMBL" id="QUQM01000004">
    <property type="protein sequence ID" value="KAA8647533.1"/>
    <property type="molecule type" value="Genomic_DNA"/>
</dbReference>
<proteinExistence type="predicted"/>
<feature type="signal peptide" evidence="1">
    <location>
        <begin position="1"/>
        <end position="24"/>
    </location>
</feature>